<name>A0ABX6EK04_9HYPH</name>
<dbReference type="EMBL" id="CP044328">
    <property type="protein sequence ID" value="QGM95097.1"/>
    <property type="molecule type" value="Genomic_DNA"/>
</dbReference>
<protein>
    <submittedName>
        <fullName evidence="1">Uncharacterized protein</fullName>
    </submittedName>
</protein>
<dbReference type="RefSeq" id="WP_154453397.1">
    <property type="nucleotide sequence ID" value="NZ_CP044328.1"/>
</dbReference>
<organism evidence="1 2">
    <name type="scientific">Methylocystis rosea</name>
    <dbReference type="NCBI Taxonomy" id="173366"/>
    <lineage>
        <taxon>Bacteria</taxon>
        <taxon>Pseudomonadati</taxon>
        <taxon>Pseudomonadota</taxon>
        <taxon>Alphaproteobacteria</taxon>
        <taxon>Hyphomicrobiales</taxon>
        <taxon>Methylocystaceae</taxon>
        <taxon>Methylocystis</taxon>
    </lineage>
</organism>
<proteinExistence type="predicted"/>
<reference evidence="2" key="1">
    <citation type="submission" date="2019-09" db="EMBL/GenBank/DDBJ databases">
        <title>Isolation and complete genome sequencing of Methylocystis species.</title>
        <authorList>
            <person name="Rumah B.L."/>
            <person name="Stead C.E."/>
            <person name="Stevens B.C."/>
            <person name="Minton N.P."/>
            <person name="Grosse-Honebrink A."/>
            <person name="Zhang Y."/>
        </authorList>
    </citation>
    <scope>NUCLEOTIDE SEQUENCE [LARGE SCALE GENOMIC DNA]</scope>
    <source>
        <strain evidence="2">BRCS1</strain>
    </source>
</reference>
<dbReference type="Proteomes" id="UP000424673">
    <property type="component" value="Chromosome"/>
</dbReference>
<sequence>MPHADPAPVQTVSEIENAPDFLRKRQTLAALVAEFGYDVSKVTLSPQKKTFNYLGQSFTSEGQSFPDGSIEIYYDPQMSDARLGCCLAHELQHVRYFFVRDAYIAEAADGPLRRRFAKYAPELLAAQRGVSSYSNEHWDAWESDAPPKLFSLELEEGDSEPINETIAEVAKALYNWGPDVRINALWKELHDAINEEYAALRSA</sequence>
<gene>
    <name evidence="1" type="ORF">F7D13_14265</name>
</gene>
<accession>A0ABX6EK04</accession>
<evidence type="ECO:0000313" key="2">
    <source>
        <dbReference type="Proteomes" id="UP000424673"/>
    </source>
</evidence>
<evidence type="ECO:0000313" key="1">
    <source>
        <dbReference type="EMBL" id="QGM95097.1"/>
    </source>
</evidence>
<reference evidence="1 2" key="2">
    <citation type="journal article" date="2021" name="AMB Express">
        <title>Isolation and characterisation of Methylocystis spp. for poly-3-hydroxybutyrate production using waste methane feedstocks.</title>
        <authorList>
            <person name="Rumah B.L."/>
            <person name="Stead C.E."/>
            <person name="Claxton Stevens B.H."/>
            <person name="Minton N.P."/>
            <person name="Grosse-Honebrink A."/>
            <person name="Zhang Y."/>
        </authorList>
    </citation>
    <scope>NUCLEOTIDE SEQUENCE [LARGE SCALE GENOMIC DNA]</scope>
    <source>
        <strain evidence="1 2">BRCS1</strain>
    </source>
</reference>
<keyword evidence="2" id="KW-1185">Reference proteome</keyword>